<evidence type="ECO:0000256" key="4">
    <source>
        <dbReference type="ARBA" id="ARBA00023054"/>
    </source>
</evidence>
<dbReference type="PANTHER" id="PTHR14978">
    <property type="entry name" value="BETA-CATENIN-LIKE PROTEIN 1 NUCLEAR ASSOCIATED PROTEIN"/>
    <property type="match status" value="1"/>
</dbReference>
<evidence type="ECO:0000256" key="2">
    <source>
        <dbReference type="ARBA" id="ARBA00022553"/>
    </source>
</evidence>
<dbReference type="EMBL" id="JAUJYO010000003">
    <property type="protein sequence ID" value="KAK1322134.1"/>
    <property type="molecule type" value="Genomic_DNA"/>
</dbReference>
<dbReference type="InterPro" id="IPR000225">
    <property type="entry name" value="Armadillo"/>
</dbReference>
<keyword evidence="10" id="KW-1185">Reference proteome</keyword>
<reference evidence="9" key="1">
    <citation type="journal article" date="2023" name="Nat. Commun.">
        <title>Diploid and tetraploid genomes of Acorus and the evolution of monocots.</title>
        <authorList>
            <person name="Ma L."/>
            <person name="Liu K.W."/>
            <person name="Li Z."/>
            <person name="Hsiao Y.Y."/>
            <person name="Qi Y."/>
            <person name="Fu T."/>
            <person name="Tang G.D."/>
            <person name="Zhang D."/>
            <person name="Sun W.H."/>
            <person name="Liu D.K."/>
            <person name="Li Y."/>
            <person name="Chen G.Z."/>
            <person name="Liu X.D."/>
            <person name="Liao X.Y."/>
            <person name="Jiang Y.T."/>
            <person name="Yu X."/>
            <person name="Hao Y."/>
            <person name="Huang J."/>
            <person name="Zhao X.W."/>
            <person name="Ke S."/>
            <person name="Chen Y.Y."/>
            <person name="Wu W.L."/>
            <person name="Hsu J.L."/>
            <person name="Lin Y.F."/>
            <person name="Huang M.D."/>
            <person name="Li C.Y."/>
            <person name="Huang L."/>
            <person name="Wang Z.W."/>
            <person name="Zhao X."/>
            <person name="Zhong W.Y."/>
            <person name="Peng D.H."/>
            <person name="Ahmad S."/>
            <person name="Lan S."/>
            <person name="Zhang J.S."/>
            <person name="Tsai W.C."/>
            <person name="Van de Peer Y."/>
            <person name="Liu Z.J."/>
        </authorList>
    </citation>
    <scope>NUCLEOTIDE SEQUENCE</scope>
    <source>
        <strain evidence="9">CP</strain>
    </source>
</reference>
<dbReference type="FunFam" id="1.25.10.10:FF:001136">
    <property type="entry name" value="Beta-catenin-like protein 1"/>
    <property type="match status" value="1"/>
</dbReference>
<dbReference type="PROSITE" id="PS50176">
    <property type="entry name" value="ARM_REPEAT"/>
    <property type="match status" value="1"/>
</dbReference>
<accession>A0AAV9FAG8</accession>
<dbReference type="Proteomes" id="UP001180020">
    <property type="component" value="Unassembled WGS sequence"/>
</dbReference>
<evidence type="ECO:0000256" key="5">
    <source>
        <dbReference type="ARBA" id="ARBA00023242"/>
    </source>
</evidence>
<organism evidence="9 10">
    <name type="scientific">Acorus calamus</name>
    <name type="common">Sweet flag</name>
    <dbReference type="NCBI Taxonomy" id="4465"/>
    <lineage>
        <taxon>Eukaryota</taxon>
        <taxon>Viridiplantae</taxon>
        <taxon>Streptophyta</taxon>
        <taxon>Embryophyta</taxon>
        <taxon>Tracheophyta</taxon>
        <taxon>Spermatophyta</taxon>
        <taxon>Magnoliopsida</taxon>
        <taxon>Liliopsida</taxon>
        <taxon>Acoraceae</taxon>
        <taxon>Acorus</taxon>
    </lineage>
</organism>
<evidence type="ECO:0000259" key="8">
    <source>
        <dbReference type="SMART" id="SM01156"/>
    </source>
</evidence>
<proteinExistence type="predicted"/>
<keyword evidence="2" id="KW-0597">Phosphoprotein</keyword>
<dbReference type="Pfam" id="PF08216">
    <property type="entry name" value="CTNNBL"/>
    <property type="match status" value="2"/>
</dbReference>
<name>A0AAV9FAG8_ACOCL</name>
<evidence type="ECO:0000313" key="10">
    <source>
        <dbReference type="Proteomes" id="UP001180020"/>
    </source>
</evidence>
<dbReference type="InterPro" id="IPR016024">
    <property type="entry name" value="ARM-type_fold"/>
</dbReference>
<feature type="repeat" description="ARM" evidence="6">
    <location>
        <begin position="52"/>
        <end position="80"/>
    </location>
</feature>
<sequence length="859" mass="96003">MRRLNSNIEARLKHPDNPERFADSEIDLHDEIQRLRVLAGAPELYPDLVSLNAVPSIVGLLNHDNIDIAIDAVNLLQDLTDEDVLEDNDEPAKVLVDALVENNALELLVQILGKLSESDPDENAAVHAALATIENMVEVKPAVAEIVCERTRLLKWILGRIKVKEFDGNKQYASEILAILLQGSPANQKRLGAMNGVDVMLQAVAMYKSRDPKSSDEEEMVENLFDCLCCLLMPMENKERFVKAEGVELMLIIMKQKKSAYGSAVRALDFAMTKYPPACERFVDVLGLKTAFAAFMGGIVRGSRRDRLLGKFVENECEKIDRLMELYVRYSDRVKAESERLDKLEFDDLEMDEEERYNRKLEAGLYTLQLIAVILGHLWSSEHPRMKARIELLLRQQKLTKKDVKHVVQDNFKVCETVKNRWLGFLIWQSISVTSVYLLLLLLRLSTPDSLLSLLLSFLAFHLSLLLFSFSISTISSPRPLPSSSPSDLALGLFRALIGAGEGDRIRSRRTVGFVVAVVGFGVSGFLSGVAVFGRTIDGLRLVGFGLRGFVFGVVLGVYYVYMGRWVLSFPIVQVLQTRRCIFAPSQGSAAAETNPSEPLLAALEQSSQRSLFHYLAYLDLCLVSESNVDSWRRAAFFEESGETYRRIVSVCLRPLEELTSNLGEGLGNCSADKEDLLSRQLCSPMDIRMDAKLQEALNDFQLCTWCARTVAALTTCSHMEDRFGVAQISGCNAAVFSTLLSCLLSVEACLGKKTNPQPTHFMGPASIRWATPNAGRKDWAVGAMPRKRGVALQSRAYVMADVLRTSIYEIVGVFYDEMQANAKASVLEKYWIDDGKILYGNHETLVQKLRLFLDFCAT</sequence>
<feature type="transmembrane region" description="Helical" evidence="7">
    <location>
        <begin position="451"/>
        <end position="472"/>
    </location>
</feature>
<keyword evidence="3" id="KW-0677">Repeat</keyword>
<evidence type="ECO:0000313" key="9">
    <source>
        <dbReference type="EMBL" id="KAK1322134.1"/>
    </source>
</evidence>
<dbReference type="InterPro" id="IPR039678">
    <property type="entry name" value="CTNNBL1"/>
</dbReference>
<evidence type="ECO:0000256" key="7">
    <source>
        <dbReference type="SAM" id="Phobius"/>
    </source>
</evidence>
<evidence type="ECO:0000256" key="3">
    <source>
        <dbReference type="ARBA" id="ARBA00022737"/>
    </source>
</evidence>
<evidence type="ECO:0000256" key="6">
    <source>
        <dbReference type="PROSITE-ProRule" id="PRU00259"/>
    </source>
</evidence>
<dbReference type="SUPFAM" id="SSF48371">
    <property type="entry name" value="ARM repeat"/>
    <property type="match status" value="1"/>
</dbReference>
<dbReference type="InterPro" id="IPR013180">
    <property type="entry name" value="CTNNBL1_N"/>
</dbReference>
<dbReference type="Gene3D" id="1.25.10.10">
    <property type="entry name" value="Leucine-rich Repeat Variant"/>
    <property type="match status" value="1"/>
</dbReference>
<dbReference type="GO" id="GO:0010467">
    <property type="term" value="P:gene expression"/>
    <property type="evidence" value="ECO:0007669"/>
    <property type="project" value="UniProtKB-ARBA"/>
</dbReference>
<dbReference type="PANTHER" id="PTHR14978:SF0">
    <property type="entry name" value="BETA-CATENIN-LIKE PROTEIN 1"/>
    <property type="match status" value="1"/>
</dbReference>
<dbReference type="InterPro" id="IPR011989">
    <property type="entry name" value="ARM-like"/>
</dbReference>
<dbReference type="SMART" id="SM01156">
    <property type="entry name" value="DUF1716"/>
    <property type="match status" value="1"/>
</dbReference>
<comment type="caution">
    <text evidence="9">The sequence shown here is derived from an EMBL/GenBank/DDBJ whole genome shotgun (WGS) entry which is preliminary data.</text>
</comment>
<feature type="transmembrane region" description="Helical" evidence="7">
    <location>
        <begin position="540"/>
        <end position="562"/>
    </location>
</feature>
<gene>
    <name evidence="9" type="ORF">QJS10_CPA03g02524</name>
</gene>
<protein>
    <recommendedName>
        <fullName evidence="8">Beta-catenin-like protein 1 N-terminal domain-containing protein</fullName>
    </recommendedName>
</protein>
<keyword evidence="5" id="KW-0539">Nucleus</keyword>
<reference evidence="9" key="2">
    <citation type="submission" date="2023-06" db="EMBL/GenBank/DDBJ databases">
        <authorList>
            <person name="Ma L."/>
            <person name="Liu K.-W."/>
            <person name="Li Z."/>
            <person name="Hsiao Y.-Y."/>
            <person name="Qi Y."/>
            <person name="Fu T."/>
            <person name="Tang G."/>
            <person name="Zhang D."/>
            <person name="Sun W.-H."/>
            <person name="Liu D.-K."/>
            <person name="Li Y."/>
            <person name="Chen G.-Z."/>
            <person name="Liu X.-D."/>
            <person name="Liao X.-Y."/>
            <person name="Jiang Y.-T."/>
            <person name="Yu X."/>
            <person name="Hao Y."/>
            <person name="Huang J."/>
            <person name="Zhao X.-W."/>
            <person name="Ke S."/>
            <person name="Chen Y.-Y."/>
            <person name="Wu W.-L."/>
            <person name="Hsu J.-L."/>
            <person name="Lin Y.-F."/>
            <person name="Huang M.-D."/>
            <person name="Li C.-Y."/>
            <person name="Huang L."/>
            <person name="Wang Z.-W."/>
            <person name="Zhao X."/>
            <person name="Zhong W.-Y."/>
            <person name="Peng D.-H."/>
            <person name="Ahmad S."/>
            <person name="Lan S."/>
            <person name="Zhang J.-S."/>
            <person name="Tsai W.-C."/>
            <person name="Van De Peer Y."/>
            <person name="Liu Z.-J."/>
        </authorList>
    </citation>
    <scope>NUCLEOTIDE SEQUENCE</scope>
    <source>
        <strain evidence="9">CP</strain>
        <tissue evidence="9">Leaves</tissue>
    </source>
</reference>
<feature type="transmembrane region" description="Helical" evidence="7">
    <location>
        <begin position="512"/>
        <end position="534"/>
    </location>
</feature>
<feature type="domain" description="Beta-catenin-like protein 1 N-terminal" evidence="8">
    <location>
        <begin position="2"/>
        <end position="73"/>
    </location>
</feature>
<keyword evidence="7" id="KW-0472">Membrane</keyword>
<dbReference type="AlphaFoldDB" id="A0AAV9FAG8"/>
<keyword evidence="7" id="KW-1133">Transmembrane helix</keyword>
<keyword evidence="4" id="KW-0175">Coiled coil</keyword>
<feature type="transmembrane region" description="Helical" evidence="7">
    <location>
        <begin position="422"/>
        <end position="445"/>
    </location>
</feature>
<dbReference type="GO" id="GO:0005681">
    <property type="term" value="C:spliceosomal complex"/>
    <property type="evidence" value="ECO:0007669"/>
    <property type="project" value="TreeGrafter"/>
</dbReference>
<keyword evidence="7" id="KW-0812">Transmembrane</keyword>
<evidence type="ECO:0000256" key="1">
    <source>
        <dbReference type="ARBA" id="ARBA00004123"/>
    </source>
</evidence>
<comment type="subcellular location">
    <subcellularLocation>
        <location evidence="1">Nucleus</location>
    </subcellularLocation>
</comment>